<organism evidence="1 2">
    <name type="scientific">Richelia sinica FACHB-800</name>
    <dbReference type="NCBI Taxonomy" id="1357546"/>
    <lineage>
        <taxon>Bacteria</taxon>
        <taxon>Bacillati</taxon>
        <taxon>Cyanobacteriota</taxon>
        <taxon>Cyanophyceae</taxon>
        <taxon>Nostocales</taxon>
        <taxon>Nostocaceae</taxon>
        <taxon>Richelia</taxon>
    </lineage>
</organism>
<keyword evidence="2" id="KW-1185">Reference proteome</keyword>
<dbReference type="AlphaFoldDB" id="A0A975Y5E8"/>
<name>A0A975Y5E8_9NOST</name>
<proteinExistence type="predicted"/>
<gene>
    <name evidence="1" type="ORF">B6N60_02869</name>
</gene>
<dbReference type="KEGG" id="rsin:B6N60_02869"/>
<protein>
    <submittedName>
        <fullName evidence="1">Uncharacterized protein</fullName>
    </submittedName>
</protein>
<sequence>MFSIPQSCLIQLGTAAVISLLLAEKATSQALASLGAASEELFRGDRLPILDFPEDNTANHS</sequence>
<evidence type="ECO:0000313" key="1">
    <source>
        <dbReference type="EMBL" id="QXE24165.1"/>
    </source>
</evidence>
<accession>A0A975Y5E8</accession>
<dbReference type="EMBL" id="CP021056">
    <property type="protein sequence ID" value="QXE24165.1"/>
    <property type="molecule type" value="Genomic_DNA"/>
</dbReference>
<dbReference type="Proteomes" id="UP000683511">
    <property type="component" value="Chromosome"/>
</dbReference>
<evidence type="ECO:0000313" key="2">
    <source>
        <dbReference type="Proteomes" id="UP000683511"/>
    </source>
</evidence>
<reference evidence="1" key="1">
    <citation type="submission" date="2017-04" db="EMBL/GenBank/DDBJ databases">
        <title>Genome deletions in a multicellular cyanobacterial endosymbiont for morphological adaptation in marine diatoms.</title>
        <authorList>
            <person name="Wang Y."/>
            <person name="Gao H."/>
            <person name="Li R."/>
            <person name="Xu X."/>
        </authorList>
    </citation>
    <scope>NUCLEOTIDE SEQUENCE</scope>
    <source>
        <strain evidence="1">FACHB 800</strain>
    </source>
</reference>